<dbReference type="AlphaFoldDB" id="A0A8J5WRU2"/>
<proteinExistence type="predicted"/>
<name>A0A8J5WRU2_ZIZPA</name>
<reference evidence="2" key="2">
    <citation type="submission" date="2021-02" db="EMBL/GenBank/DDBJ databases">
        <authorList>
            <person name="Kimball J.A."/>
            <person name="Haas M.W."/>
            <person name="Macchietto M."/>
            <person name="Kono T."/>
            <person name="Duquette J."/>
            <person name="Shao M."/>
        </authorList>
    </citation>
    <scope>NUCLEOTIDE SEQUENCE</scope>
    <source>
        <tissue evidence="2">Fresh leaf tissue</tissue>
    </source>
</reference>
<comment type="caution">
    <text evidence="2">The sequence shown here is derived from an EMBL/GenBank/DDBJ whole genome shotgun (WGS) entry which is preliminary data.</text>
</comment>
<dbReference type="EMBL" id="JAAALK010000080">
    <property type="protein sequence ID" value="KAG8093602.1"/>
    <property type="molecule type" value="Genomic_DNA"/>
</dbReference>
<evidence type="ECO:0000313" key="2">
    <source>
        <dbReference type="EMBL" id="KAG8093602.1"/>
    </source>
</evidence>
<sequence length="73" mass="7799">MKRRLTGGRGDPRRCGAALGEEAASVTVDKRAGRRRVGVGEGKGERRCACAGWSSSSSAGDTGPRRRRRPTWA</sequence>
<gene>
    <name evidence="2" type="ORF">GUJ93_ZPchr0012g22140</name>
</gene>
<keyword evidence="3" id="KW-1185">Reference proteome</keyword>
<accession>A0A8J5WRU2</accession>
<reference evidence="2" key="1">
    <citation type="journal article" date="2021" name="bioRxiv">
        <title>Whole Genome Assembly and Annotation of Northern Wild Rice, Zizania palustris L., Supports a Whole Genome Duplication in the Zizania Genus.</title>
        <authorList>
            <person name="Haas M."/>
            <person name="Kono T."/>
            <person name="Macchietto M."/>
            <person name="Millas R."/>
            <person name="McGilp L."/>
            <person name="Shao M."/>
            <person name="Duquette J."/>
            <person name="Hirsch C.N."/>
            <person name="Kimball J."/>
        </authorList>
    </citation>
    <scope>NUCLEOTIDE SEQUENCE</scope>
    <source>
        <tissue evidence="2">Fresh leaf tissue</tissue>
    </source>
</reference>
<organism evidence="2 3">
    <name type="scientific">Zizania palustris</name>
    <name type="common">Northern wild rice</name>
    <dbReference type="NCBI Taxonomy" id="103762"/>
    <lineage>
        <taxon>Eukaryota</taxon>
        <taxon>Viridiplantae</taxon>
        <taxon>Streptophyta</taxon>
        <taxon>Embryophyta</taxon>
        <taxon>Tracheophyta</taxon>
        <taxon>Spermatophyta</taxon>
        <taxon>Magnoliopsida</taxon>
        <taxon>Liliopsida</taxon>
        <taxon>Poales</taxon>
        <taxon>Poaceae</taxon>
        <taxon>BOP clade</taxon>
        <taxon>Oryzoideae</taxon>
        <taxon>Oryzeae</taxon>
        <taxon>Zizaniinae</taxon>
        <taxon>Zizania</taxon>
    </lineage>
</organism>
<dbReference type="Proteomes" id="UP000729402">
    <property type="component" value="Unassembled WGS sequence"/>
</dbReference>
<protein>
    <submittedName>
        <fullName evidence="2">Uncharacterized protein</fullName>
    </submittedName>
</protein>
<evidence type="ECO:0000256" key="1">
    <source>
        <dbReference type="SAM" id="MobiDB-lite"/>
    </source>
</evidence>
<feature type="region of interest" description="Disordered" evidence="1">
    <location>
        <begin position="1"/>
        <end position="73"/>
    </location>
</feature>
<evidence type="ECO:0000313" key="3">
    <source>
        <dbReference type="Proteomes" id="UP000729402"/>
    </source>
</evidence>